<evidence type="ECO:0000313" key="7">
    <source>
        <dbReference type="EMBL" id="CAF1018428.1"/>
    </source>
</evidence>
<dbReference type="PROSITE" id="PS00657">
    <property type="entry name" value="FORK_HEAD_1"/>
    <property type="match status" value="1"/>
</dbReference>
<dbReference type="InterPro" id="IPR001766">
    <property type="entry name" value="Fork_head_dom"/>
</dbReference>
<feature type="region of interest" description="Disordered" evidence="5">
    <location>
        <begin position="281"/>
        <end position="301"/>
    </location>
</feature>
<feature type="region of interest" description="Disordered" evidence="5">
    <location>
        <begin position="224"/>
        <end position="268"/>
    </location>
</feature>
<feature type="domain" description="Fork-head" evidence="6">
    <location>
        <begin position="124"/>
        <end position="218"/>
    </location>
</feature>
<evidence type="ECO:0000256" key="3">
    <source>
        <dbReference type="ARBA" id="ARBA00023242"/>
    </source>
</evidence>
<dbReference type="Proteomes" id="UP000663828">
    <property type="component" value="Unassembled WGS sequence"/>
</dbReference>
<comment type="caution">
    <text evidence="7">The sequence shown here is derived from an EMBL/GenBank/DDBJ whole genome shotgun (WGS) entry which is preliminary data.</text>
</comment>
<dbReference type="InterPro" id="IPR018122">
    <property type="entry name" value="TF_fork_head_CS_1"/>
</dbReference>
<evidence type="ECO:0000313" key="8">
    <source>
        <dbReference type="Proteomes" id="UP000663828"/>
    </source>
</evidence>
<dbReference type="PROSITE" id="PS50039">
    <property type="entry name" value="FORK_HEAD_3"/>
    <property type="match status" value="1"/>
</dbReference>
<sequence length="393" mass="44440">MSSSSPKTSGNYQTNCCYQQSAYGNNVGQYSLLPPTHHPHQQQLVNNNAQALSPTSLSMVYGNQQPTNASTMLQARYQNEQINEKTSNSLTSTLVNGQQTSMQNNSATLTAATNYRRNFNACAKPPYSYISLITMAIQLSANRMSTLAEIYQFIMDSFPYYRQNQQRWQNSIRHSLSFNDCFVKVPRSPDRPGKGSYWALHQEATNMFENGCYLRRQKRFKCTKRLQHDRDSNNNNSRRHGINNSLDKSTTSTGSGQRSPLSSASDKSCDEQLLVLQQQQRPNYMQQQQQQQSSLESLDSRDLQVLPTGTTIGIKQLKQEQCEFNQMPFDPHTFPGYSPFAINSLIMHQGFGDNPAALNAYYASQLPQTAFVPSSSSDYYHHPAMYATQQSTL</sequence>
<keyword evidence="3 4" id="KW-0539">Nucleus</keyword>
<proteinExistence type="predicted"/>
<accession>A0A814I8G7</accession>
<dbReference type="AlphaFoldDB" id="A0A814I8G7"/>
<dbReference type="EMBL" id="CAJNOR010000837">
    <property type="protein sequence ID" value="CAF1018428.1"/>
    <property type="molecule type" value="Genomic_DNA"/>
</dbReference>
<dbReference type="InterPro" id="IPR036390">
    <property type="entry name" value="WH_DNA-bd_sf"/>
</dbReference>
<comment type="subcellular location">
    <subcellularLocation>
        <location evidence="1 4">Nucleus</location>
    </subcellularLocation>
</comment>
<name>A0A814I8G7_ADIRI</name>
<dbReference type="Gene3D" id="1.10.10.10">
    <property type="entry name" value="Winged helix-like DNA-binding domain superfamily/Winged helix DNA-binding domain"/>
    <property type="match status" value="1"/>
</dbReference>
<dbReference type="Pfam" id="PF00250">
    <property type="entry name" value="Forkhead"/>
    <property type="match status" value="1"/>
</dbReference>
<dbReference type="GO" id="GO:0005634">
    <property type="term" value="C:nucleus"/>
    <property type="evidence" value="ECO:0007669"/>
    <property type="project" value="UniProtKB-SubCell"/>
</dbReference>
<feature type="DNA-binding region" description="Fork-head" evidence="4">
    <location>
        <begin position="124"/>
        <end position="218"/>
    </location>
</feature>
<evidence type="ECO:0000256" key="2">
    <source>
        <dbReference type="ARBA" id="ARBA00023125"/>
    </source>
</evidence>
<feature type="compositionally biased region" description="Polar residues" evidence="5">
    <location>
        <begin position="246"/>
        <end position="266"/>
    </location>
</feature>
<dbReference type="InterPro" id="IPR030456">
    <property type="entry name" value="TF_fork_head_CS_2"/>
</dbReference>
<dbReference type="PRINTS" id="PR00053">
    <property type="entry name" value="FORKHEAD"/>
</dbReference>
<dbReference type="InterPro" id="IPR036388">
    <property type="entry name" value="WH-like_DNA-bd_sf"/>
</dbReference>
<dbReference type="FunFam" id="1.10.10.10:FF:000042">
    <property type="entry name" value="hepatocyte nuclear factor 3-beta"/>
    <property type="match status" value="1"/>
</dbReference>
<keyword evidence="8" id="KW-1185">Reference proteome</keyword>
<evidence type="ECO:0000256" key="1">
    <source>
        <dbReference type="ARBA" id="ARBA00004123"/>
    </source>
</evidence>
<dbReference type="InterPro" id="IPR050211">
    <property type="entry name" value="FOX_domain-containing"/>
</dbReference>
<dbReference type="PANTHER" id="PTHR11829">
    <property type="entry name" value="FORKHEAD BOX PROTEIN"/>
    <property type="match status" value="1"/>
</dbReference>
<dbReference type="SMART" id="SM00339">
    <property type="entry name" value="FH"/>
    <property type="match status" value="1"/>
</dbReference>
<gene>
    <name evidence="7" type="ORF">XAT740_LOCUS14102</name>
</gene>
<reference evidence="7" key="1">
    <citation type="submission" date="2021-02" db="EMBL/GenBank/DDBJ databases">
        <authorList>
            <person name="Nowell W R."/>
        </authorList>
    </citation>
    <scope>NUCLEOTIDE SEQUENCE</scope>
</reference>
<organism evidence="7 8">
    <name type="scientific">Adineta ricciae</name>
    <name type="common">Rotifer</name>
    <dbReference type="NCBI Taxonomy" id="249248"/>
    <lineage>
        <taxon>Eukaryota</taxon>
        <taxon>Metazoa</taxon>
        <taxon>Spiralia</taxon>
        <taxon>Gnathifera</taxon>
        <taxon>Rotifera</taxon>
        <taxon>Eurotatoria</taxon>
        <taxon>Bdelloidea</taxon>
        <taxon>Adinetida</taxon>
        <taxon>Adinetidae</taxon>
        <taxon>Adineta</taxon>
    </lineage>
</organism>
<dbReference type="GO" id="GO:0009653">
    <property type="term" value="P:anatomical structure morphogenesis"/>
    <property type="evidence" value="ECO:0007669"/>
    <property type="project" value="TreeGrafter"/>
</dbReference>
<evidence type="ECO:0000259" key="6">
    <source>
        <dbReference type="PROSITE" id="PS50039"/>
    </source>
</evidence>
<dbReference type="GO" id="GO:0030154">
    <property type="term" value="P:cell differentiation"/>
    <property type="evidence" value="ECO:0007669"/>
    <property type="project" value="TreeGrafter"/>
</dbReference>
<dbReference type="GO" id="GO:0000981">
    <property type="term" value="F:DNA-binding transcription factor activity, RNA polymerase II-specific"/>
    <property type="evidence" value="ECO:0007669"/>
    <property type="project" value="TreeGrafter"/>
</dbReference>
<dbReference type="GO" id="GO:0000978">
    <property type="term" value="F:RNA polymerase II cis-regulatory region sequence-specific DNA binding"/>
    <property type="evidence" value="ECO:0007669"/>
    <property type="project" value="TreeGrafter"/>
</dbReference>
<keyword evidence="2 4" id="KW-0238">DNA-binding</keyword>
<dbReference type="PANTHER" id="PTHR11829:SF380">
    <property type="entry name" value="PROTEIN FORK HEAD"/>
    <property type="match status" value="1"/>
</dbReference>
<evidence type="ECO:0000256" key="4">
    <source>
        <dbReference type="PROSITE-ProRule" id="PRU00089"/>
    </source>
</evidence>
<evidence type="ECO:0000256" key="5">
    <source>
        <dbReference type="SAM" id="MobiDB-lite"/>
    </source>
</evidence>
<protein>
    <recommendedName>
        <fullName evidence="6">Fork-head domain-containing protein</fullName>
    </recommendedName>
</protein>
<feature type="compositionally biased region" description="Low complexity" evidence="5">
    <location>
        <begin position="281"/>
        <end position="292"/>
    </location>
</feature>
<dbReference type="PROSITE" id="PS00658">
    <property type="entry name" value="FORK_HEAD_2"/>
    <property type="match status" value="1"/>
</dbReference>
<dbReference type="SUPFAM" id="SSF46785">
    <property type="entry name" value="Winged helix' DNA-binding domain"/>
    <property type="match status" value="1"/>
</dbReference>